<dbReference type="Pfam" id="PF03746">
    <property type="entry name" value="LamB_YcsF"/>
    <property type="match status" value="1"/>
</dbReference>
<dbReference type="AlphaFoldDB" id="A0A382RAZ6"/>
<dbReference type="Gene3D" id="3.20.20.370">
    <property type="entry name" value="Glycoside hydrolase/deacetylase"/>
    <property type="match status" value="1"/>
</dbReference>
<reference evidence="1" key="1">
    <citation type="submission" date="2018-05" db="EMBL/GenBank/DDBJ databases">
        <authorList>
            <person name="Lanie J.A."/>
            <person name="Ng W.-L."/>
            <person name="Kazmierczak K.M."/>
            <person name="Andrzejewski T.M."/>
            <person name="Davidsen T.M."/>
            <person name="Wayne K.J."/>
            <person name="Tettelin H."/>
            <person name="Glass J.I."/>
            <person name="Rusch D."/>
            <person name="Podicherti R."/>
            <person name="Tsui H.-C.T."/>
            <person name="Winkler M.E."/>
        </authorList>
    </citation>
    <scope>NUCLEOTIDE SEQUENCE</scope>
</reference>
<organism evidence="1">
    <name type="scientific">marine metagenome</name>
    <dbReference type="NCBI Taxonomy" id="408172"/>
    <lineage>
        <taxon>unclassified sequences</taxon>
        <taxon>metagenomes</taxon>
        <taxon>ecological metagenomes</taxon>
    </lineage>
</organism>
<dbReference type="EMBL" id="UINC01120065">
    <property type="protein sequence ID" value="SVC94307.1"/>
    <property type="molecule type" value="Genomic_DNA"/>
</dbReference>
<dbReference type="InterPro" id="IPR005501">
    <property type="entry name" value="LamB/YcsF/PxpA-like"/>
</dbReference>
<protein>
    <submittedName>
        <fullName evidence="1">Uncharacterized protein</fullName>
    </submittedName>
</protein>
<gene>
    <name evidence="1" type="ORF">METZ01_LOCUS347161</name>
</gene>
<dbReference type="SUPFAM" id="SSF88713">
    <property type="entry name" value="Glycoside hydrolase/deacetylase"/>
    <property type="match status" value="1"/>
</dbReference>
<name>A0A382RAZ6_9ZZZZ</name>
<dbReference type="InterPro" id="IPR011330">
    <property type="entry name" value="Glyco_hydro/deAcase_b/a-brl"/>
</dbReference>
<sequence>MTDTILIAKKYGVNIGAHPSYPDKENF</sequence>
<feature type="non-terminal residue" evidence="1">
    <location>
        <position position="27"/>
    </location>
</feature>
<proteinExistence type="predicted"/>
<accession>A0A382RAZ6</accession>
<dbReference type="GO" id="GO:0005975">
    <property type="term" value="P:carbohydrate metabolic process"/>
    <property type="evidence" value="ECO:0007669"/>
    <property type="project" value="InterPro"/>
</dbReference>
<evidence type="ECO:0000313" key="1">
    <source>
        <dbReference type="EMBL" id="SVC94307.1"/>
    </source>
</evidence>